<evidence type="ECO:0000256" key="9">
    <source>
        <dbReference type="PROSITE-ProRule" id="PRU00176"/>
    </source>
</evidence>
<dbReference type="Pfam" id="PF00076">
    <property type="entry name" value="RRM_1"/>
    <property type="match status" value="3"/>
</dbReference>
<feature type="compositionally biased region" description="Basic and acidic residues" evidence="10">
    <location>
        <begin position="1184"/>
        <end position="1201"/>
    </location>
</feature>
<dbReference type="Gene3D" id="1.25.40.10">
    <property type="entry name" value="Tetratricopeptide repeat domain"/>
    <property type="match status" value="2"/>
</dbReference>
<feature type="compositionally biased region" description="Polar residues" evidence="10">
    <location>
        <begin position="64"/>
        <end position="97"/>
    </location>
</feature>
<evidence type="ECO:0000313" key="13">
    <source>
        <dbReference type="Proteomes" id="UP000799429"/>
    </source>
</evidence>
<feature type="domain" description="RRM" evidence="11">
    <location>
        <begin position="816"/>
        <end position="889"/>
    </location>
</feature>
<feature type="compositionally biased region" description="Polar residues" evidence="10">
    <location>
        <begin position="132"/>
        <end position="147"/>
    </location>
</feature>
<protein>
    <recommendedName>
        <fullName evidence="8">U4/U6 snRNA-associated-splicing factor PRP24</fullName>
    </recommendedName>
</protein>
<dbReference type="InterPro" id="IPR012677">
    <property type="entry name" value="Nucleotide-bd_a/b_plait_sf"/>
</dbReference>
<dbReference type="InterPro" id="IPR003107">
    <property type="entry name" value="HAT"/>
</dbReference>
<dbReference type="Proteomes" id="UP000799429">
    <property type="component" value="Unassembled WGS sequence"/>
</dbReference>
<dbReference type="SMART" id="SM00386">
    <property type="entry name" value="HAT"/>
    <property type="match status" value="5"/>
</dbReference>
<feature type="domain" description="RRM" evidence="11">
    <location>
        <begin position="890"/>
        <end position="967"/>
    </location>
</feature>
<feature type="domain" description="RRM" evidence="11">
    <location>
        <begin position="1105"/>
        <end position="1178"/>
    </location>
</feature>
<keyword evidence="2" id="KW-0507">mRNA processing</keyword>
<feature type="compositionally biased region" description="Polar residues" evidence="10">
    <location>
        <begin position="1067"/>
        <end position="1079"/>
    </location>
</feature>
<dbReference type="SUPFAM" id="SSF54928">
    <property type="entry name" value="RNA-binding domain, RBD"/>
    <property type="match status" value="4"/>
</dbReference>
<dbReference type="PANTHER" id="PTHR10352">
    <property type="entry name" value="EUKARYOTIC TRANSLATION INITIATION FACTOR 3 SUBUNIT G"/>
    <property type="match status" value="1"/>
</dbReference>
<dbReference type="InterPro" id="IPR031766">
    <property type="entry name" value="RRM_occluded"/>
</dbReference>
<dbReference type="PROSITE" id="PS50102">
    <property type="entry name" value="RRM"/>
    <property type="match status" value="4"/>
</dbReference>
<dbReference type="Pfam" id="PF16842">
    <property type="entry name" value="RRM_occluded"/>
    <property type="match status" value="1"/>
</dbReference>
<dbReference type="GO" id="GO:0005688">
    <property type="term" value="C:U6 snRNP"/>
    <property type="evidence" value="ECO:0007669"/>
    <property type="project" value="UniProtKB-ARBA"/>
</dbReference>
<sequence>MDIRALLSPEDSPVSRDVSPAASPHKQASPVKRPGRPAKRKSSSLSQQITSSPQPQEQLYNAAYQAQHSNLPSPGLSSIVQNGIHYQSAHTTPTSEPRNPYVESRATPPHPALHRQGSTPGMDTLADLASMQHHQATRQASESTRPSISYALGNLPRSLSSRSGKDLTMDTPPEPPRVYAAASLSAEDLKTITDLSKHVSENPYDFTSHVRFVNLLHKGFVNSADGHAYELLEDLRQARRVMDSRFPVGEELWIDWINDEKSLARNVDDRVAVMELCSKAVLEEHNSAALWLLYGEYMYHLWACAHDPENATEKWSKEDKEIGREVFRWEPMITIWDQAVNTTQWRLNDSNIVWDRYIEIMRMDQERTSSHEKVNNLRSLFISRLTKPHSTWENTFQMFSGFVTRYVNTKDYERTMAETTQKASQAKKQYTIRESYELKISQAVRNGDRDAEWYAYSEYLGWELRTEGVFSVHLINALFERATVRFPSDANLWEDYVEFLVQRPQSQLPPLLSVLDRATRHCPWSGDLWSHLLLALEAEGKDFGQMEDVKHRATKTGLLDAAGMDELLKVYITWCGYLRRRAFEPHAGEDEQDIAEVGIRSALEHVKEIGEKRYGKDYKGDRLYRLERIHIKLFTQSGNVEAARALWRQLVPQQGDSYDFWYRYYIWEMAIWSKFVMRDHRTPQDLPIPRLATDVLSEALSRTQTVDWPEQIIPMYLSHCEQHENVQQVQRAIIDARKRTNEVRARRQREAEAAAVQTQQGDFSASQPMDVDANTSTKRKRDDDSTEATSKKVKPEESVDGVLPTETEMKRDRENTTVTVKNLPPGITETKLRKFFGECGMVNFISIIEDKGEHSAAVEFNAKEEAEFALSRDGREIDGHQISVSWAVKSTLWITNFPPEADEDYLRNLFKPYGEIVEIRFPSLQFNTHRRFCYAQFLKAEQAEAALELDGKVLDPKHKLIVKISDPGKKTERHGPAYEGREIFVGNISWKSKEEDVRELFTPFGTVERVRMPTTLKGLNKGVAFLTMATKEDAEQAIKSFDSREVQLSGRVLNIKPSEAATGAKRTATTILNSASPEPSANGRRGSMSKESRASTPDAHHYKERTLALLDVPDTVNDARIRALVEPYGPLVKVILRPDHQGALVEFQNVNDMGKACLGIEGIEIAPGRMIRVGTAEEMMKLQPERKWDKFSKRPKPEKQAKSLGSGIVERPAQPGARRGGRGGLGFRSGGVGLGGTRTGDGNKEVGGEKAETDAAKSNADFRAMLLGDDGDGKKAE</sequence>
<dbReference type="InterPro" id="IPR000504">
    <property type="entry name" value="RRM_dom"/>
</dbReference>
<keyword evidence="5" id="KW-0508">mRNA splicing</keyword>
<evidence type="ECO:0000256" key="2">
    <source>
        <dbReference type="ARBA" id="ARBA00022664"/>
    </source>
</evidence>
<name>A0A9P4VSA1_9PEZI</name>
<comment type="subcellular location">
    <subcellularLocation>
        <location evidence="1">Nucleus</location>
    </subcellularLocation>
</comment>
<dbReference type="InterPro" id="IPR035979">
    <property type="entry name" value="RBD_domain_sf"/>
</dbReference>
<dbReference type="InterPro" id="IPR034397">
    <property type="entry name" value="Prp24_RRM1"/>
</dbReference>
<keyword evidence="13" id="KW-1185">Reference proteome</keyword>
<dbReference type="Gene3D" id="3.30.70.330">
    <property type="match status" value="4"/>
</dbReference>
<evidence type="ECO:0000313" key="12">
    <source>
        <dbReference type="EMBL" id="KAF2840240.1"/>
    </source>
</evidence>
<accession>A0A9P4VSA1</accession>
<dbReference type="CDD" id="cd12297">
    <property type="entry name" value="RRM2_Prp24"/>
    <property type="match status" value="1"/>
</dbReference>
<evidence type="ECO:0000256" key="10">
    <source>
        <dbReference type="SAM" id="MobiDB-lite"/>
    </source>
</evidence>
<dbReference type="GO" id="GO:0006397">
    <property type="term" value="P:mRNA processing"/>
    <property type="evidence" value="ECO:0007669"/>
    <property type="project" value="UniProtKB-KW"/>
</dbReference>
<feature type="compositionally biased region" description="Basic residues" evidence="10">
    <location>
        <begin position="33"/>
        <end position="42"/>
    </location>
</feature>
<dbReference type="CDD" id="cd12296">
    <property type="entry name" value="RRM1_Prp24"/>
    <property type="match status" value="1"/>
</dbReference>
<dbReference type="SUPFAM" id="SSF48452">
    <property type="entry name" value="TPR-like"/>
    <property type="match status" value="1"/>
</dbReference>
<dbReference type="SMART" id="SM00360">
    <property type="entry name" value="RRM"/>
    <property type="match status" value="4"/>
</dbReference>
<feature type="compositionally biased region" description="Gly residues" evidence="10">
    <location>
        <begin position="1222"/>
        <end position="1239"/>
    </location>
</feature>
<dbReference type="InterPro" id="IPR034398">
    <property type="entry name" value="Prp24_RRM2"/>
</dbReference>
<comment type="caution">
    <text evidence="12">The sequence shown here is derived from an EMBL/GenBank/DDBJ whole genome shotgun (WGS) entry which is preliminary data.</text>
</comment>
<feature type="compositionally biased region" description="Low complexity" evidence="10">
    <location>
        <begin position="43"/>
        <end position="58"/>
    </location>
</feature>
<dbReference type="FunFam" id="3.30.70.330:FF:000588">
    <property type="entry name" value="Pre-mRNA splicing factor (Prp24), putative"/>
    <property type="match status" value="1"/>
</dbReference>
<dbReference type="OrthoDB" id="360390at2759"/>
<evidence type="ECO:0000256" key="1">
    <source>
        <dbReference type="ARBA" id="ARBA00004123"/>
    </source>
</evidence>
<proteinExistence type="predicted"/>
<evidence type="ECO:0000256" key="4">
    <source>
        <dbReference type="ARBA" id="ARBA00022884"/>
    </source>
</evidence>
<evidence type="ECO:0000256" key="6">
    <source>
        <dbReference type="ARBA" id="ARBA00023242"/>
    </source>
</evidence>
<gene>
    <name evidence="12" type="ORF">M501DRAFT_1002554</name>
</gene>
<keyword evidence="6" id="KW-0539">Nucleus</keyword>
<feature type="domain" description="RRM" evidence="11">
    <location>
        <begin position="981"/>
        <end position="1060"/>
    </location>
</feature>
<feature type="region of interest" description="Disordered" evidence="10">
    <location>
        <begin position="1"/>
        <end position="173"/>
    </location>
</feature>
<dbReference type="EMBL" id="MU006093">
    <property type="protein sequence ID" value="KAF2840240.1"/>
    <property type="molecule type" value="Genomic_DNA"/>
</dbReference>
<feature type="region of interest" description="Disordered" evidence="10">
    <location>
        <begin position="1184"/>
        <end position="1277"/>
    </location>
</feature>
<dbReference type="CDD" id="cd12299">
    <property type="entry name" value="RRM4_Prp24"/>
    <property type="match status" value="1"/>
</dbReference>
<organism evidence="12 13">
    <name type="scientific">Patellaria atrata CBS 101060</name>
    <dbReference type="NCBI Taxonomy" id="1346257"/>
    <lineage>
        <taxon>Eukaryota</taxon>
        <taxon>Fungi</taxon>
        <taxon>Dikarya</taxon>
        <taxon>Ascomycota</taxon>
        <taxon>Pezizomycotina</taxon>
        <taxon>Dothideomycetes</taxon>
        <taxon>Dothideomycetes incertae sedis</taxon>
        <taxon>Patellariales</taxon>
        <taxon>Patellariaceae</taxon>
        <taxon>Patellaria</taxon>
    </lineage>
</organism>
<feature type="region of interest" description="Disordered" evidence="10">
    <location>
        <begin position="744"/>
        <end position="805"/>
    </location>
</feature>
<dbReference type="InterPro" id="IPR011990">
    <property type="entry name" value="TPR-like_helical_dom_sf"/>
</dbReference>
<feature type="compositionally biased region" description="Basic and acidic residues" evidence="10">
    <location>
        <begin position="1088"/>
        <end position="1102"/>
    </location>
</feature>
<evidence type="ECO:0000256" key="8">
    <source>
        <dbReference type="ARBA" id="ARBA00093627"/>
    </source>
</evidence>
<dbReference type="FunFam" id="1.25.40.10:FF:000632">
    <property type="entry name" value="Pre-mRNA splicing factor (Prp24), putative"/>
    <property type="match status" value="1"/>
</dbReference>
<dbReference type="GO" id="GO:0008380">
    <property type="term" value="P:RNA splicing"/>
    <property type="evidence" value="ECO:0007669"/>
    <property type="project" value="UniProtKB-KW"/>
</dbReference>
<dbReference type="GO" id="GO:0003723">
    <property type="term" value="F:RNA binding"/>
    <property type="evidence" value="ECO:0007669"/>
    <property type="project" value="UniProtKB-UniRule"/>
</dbReference>
<dbReference type="AlphaFoldDB" id="A0A9P4VSA1"/>
<feature type="compositionally biased region" description="Basic and acidic residues" evidence="10">
    <location>
        <begin position="1241"/>
        <end position="1255"/>
    </location>
</feature>
<feature type="region of interest" description="Disordered" evidence="10">
    <location>
        <begin position="1059"/>
        <end position="1102"/>
    </location>
</feature>
<reference evidence="12" key="1">
    <citation type="journal article" date="2020" name="Stud. Mycol.">
        <title>101 Dothideomycetes genomes: a test case for predicting lifestyles and emergence of pathogens.</title>
        <authorList>
            <person name="Haridas S."/>
            <person name="Albert R."/>
            <person name="Binder M."/>
            <person name="Bloem J."/>
            <person name="Labutti K."/>
            <person name="Salamov A."/>
            <person name="Andreopoulos B."/>
            <person name="Baker S."/>
            <person name="Barry K."/>
            <person name="Bills G."/>
            <person name="Bluhm B."/>
            <person name="Cannon C."/>
            <person name="Castanera R."/>
            <person name="Culley D."/>
            <person name="Daum C."/>
            <person name="Ezra D."/>
            <person name="Gonzalez J."/>
            <person name="Henrissat B."/>
            <person name="Kuo A."/>
            <person name="Liang C."/>
            <person name="Lipzen A."/>
            <person name="Lutzoni F."/>
            <person name="Magnuson J."/>
            <person name="Mondo S."/>
            <person name="Nolan M."/>
            <person name="Ohm R."/>
            <person name="Pangilinan J."/>
            <person name="Park H.-J."/>
            <person name="Ramirez L."/>
            <person name="Alfaro M."/>
            <person name="Sun H."/>
            <person name="Tritt A."/>
            <person name="Yoshinaga Y."/>
            <person name="Zwiers L.-H."/>
            <person name="Turgeon B."/>
            <person name="Goodwin S."/>
            <person name="Spatafora J."/>
            <person name="Crous P."/>
            <person name="Grigoriev I."/>
        </authorList>
    </citation>
    <scope>NUCLEOTIDE SEQUENCE</scope>
    <source>
        <strain evidence="12">CBS 101060</strain>
    </source>
</reference>
<keyword evidence="3" id="KW-0677">Repeat</keyword>
<evidence type="ECO:0000259" key="11">
    <source>
        <dbReference type="PROSITE" id="PS50102"/>
    </source>
</evidence>
<keyword evidence="4 9" id="KW-0694">RNA-binding</keyword>
<dbReference type="FunFam" id="3.30.70.330:FF:000365">
    <property type="entry name" value="U4/U6 snRNA-associated-splicing factor PRP24"/>
    <property type="match status" value="1"/>
</dbReference>
<comment type="function">
    <text evidence="7">Functions as a recycling factor of the spliceosome, a machinery that forms on each precursor-messenger RNA (pre-mRNA) and catalyzes the removal of introns. Chaperones the re-annealing of U4 and U6 snRNAs (small nuclear RNAs) released from previous rounds of splicing, an initial step in reforming the U4/U6-U5 tri-snRNP (small nuclear ribonucleoprotein) that can reassemble into another spliceosome complex; this step involves binding U6 and facilitating the unwinding of the U6 internal stem loop, followed by base-pairing of U6 to U4.</text>
</comment>
<evidence type="ECO:0000256" key="3">
    <source>
        <dbReference type="ARBA" id="ARBA00022737"/>
    </source>
</evidence>
<dbReference type="CDD" id="cd00590">
    <property type="entry name" value="RRM_SF"/>
    <property type="match status" value="1"/>
</dbReference>
<evidence type="ECO:0000256" key="7">
    <source>
        <dbReference type="ARBA" id="ARBA00093374"/>
    </source>
</evidence>
<evidence type="ECO:0000256" key="5">
    <source>
        <dbReference type="ARBA" id="ARBA00023187"/>
    </source>
</evidence>